<dbReference type="Proteomes" id="UP000507222">
    <property type="component" value="Unassembled WGS sequence"/>
</dbReference>
<evidence type="ECO:0000256" key="1">
    <source>
        <dbReference type="SAM" id="MobiDB-lite"/>
    </source>
</evidence>
<protein>
    <recommendedName>
        <fullName evidence="4">Nucleotide exchange factor Fes1 domain-containing protein</fullName>
    </recommendedName>
</protein>
<evidence type="ECO:0008006" key="4">
    <source>
        <dbReference type="Google" id="ProtNLM"/>
    </source>
</evidence>
<dbReference type="EMBL" id="CAEKDK010000007">
    <property type="protein sequence ID" value="CAB4288694.1"/>
    <property type="molecule type" value="Genomic_DNA"/>
</dbReference>
<organism evidence="2 3">
    <name type="scientific">Prunus armeniaca</name>
    <name type="common">Apricot</name>
    <name type="synonym">Armeniaca vulgaris</name>
    <dbReference type="NCBI Taxonomy" id="36596"/>
    <lineage>
        <taxon>Eukaryota</taxon>
        <taxon>Viridiplantae</taxon>
        <taxon>Streptophyta</taxon>
        <taxon>Embryophyta</taxon>
        <taxon>Tracheophyta</taxon>
        <taxon>Spermatophyta</taxon>
        <taxon>Magnoliopsida</taxon>
        <taxon>eudicotyledons</taxon>
        <taxon>Gunneridae</taxon>
        <taxon>Pentapetalae</taxon>
        <taxon>rosids</taxon>
        <taxon>fabids</taxon>
        <taxon>Rosales</taxon>
        <taxon>Rosaceae</taxon>
        <taxon>Amygdaloideae</taxon>
        <taxon>Amygdaleae</taxon>
        <taxon>Prunus</taxon>
    </lineage>
</organism>
<dbReference type="PANTHER" id="PTHR35834:SF2">
    <property type="entry name" value="ATAXIN-10 DOMAIN-CONTAINING PROTEIN"/>
    <property type="match status" value="1"/>
</dbReference>
<proteinExistence type="predicted"/>
<sequence>MEDHQPKQGIPRVLQVLEALKQAAHELQTHPSPESAESNSSAINALLELETESDNILSKDPHLSTLSQHLATLKNLVETLKKSEGHHSIRSFLTRCCSTHCLSRLARSIESEIQAWIDRESLESLTRALKEPLHNEDELVKLLNQFEDRVLQGFNRELQDLILKSKVFTLLESVLCDSHYSKRVREHSAFAIAALIKFNKDVFVGQVLMGRTIKALLTMASPNAIRVLCSLIRLIKSPLVDEIEFNGEIPKIISFLNREDLEMRVMAMVCILEIGYFGRKEAIDAMLEEGVIKKLVELQRSELGGDLTEMALDEDDKENREVAGGGGGGGGIKEKKTRRENRENRFFENHPFSSCVARFAVQLEVGEGLRQRERRAFKQQILMRVREASISDAEAASIIAEVLWGSSP</sequence>
<dbReference type="SUPFAM" id="SSF48371">
    <property type="entry name" value="ARM repeat"/>
    <property type="match status" value="1"/>
</dbReference>
<feature type="region of interest" description="Disordered" evidence="1">
    <location>
        <begin position="314"/>
        <end position="339"/>
    </location>
</feature>
<accession>A0A6J5VLE7</accession>
<dbReference type="Gene3D" id="1.25.10.10">
    <property type="entry name" value="Leucine-rich Repeat Variant"/>
    <property type="match status" value="1"/>
</dbReference>
<dbReference type="PANTHER" id="PTHR35834">
    <property type="entry name" value="ARMADILLO-TYPE FOLD PROTEIN-RELATED"/>
    <property type="match status" value="1"/>
</dbReference>
<dbReference type="InterPro" id="IPR011989">
    <property type="entry name" value="ARM-like"/>
</dbReference>
<reference evidence="2 3" key="1">
    <citation type="submission" date="2020-05" db="EMBL/GenBank/DDBJ databases">
        <authorList>
            <person name="Campoy J."/>
            <person name="Schneeberger K."/>
            <person name="Spophaly S."/>
        </authorList>
    </citation>
    <scope>NUCLEOTIDE SEQUENCE [LARGE SCALE GENOMIC DNA]</scope>
    <source>
        <strain evidence="2">PruArmRojPasFocal</strain>
    </source>
</reference>
<name>A0A6J5VLE7_PRUAR</name>
<evidence type="ECO:0000313" key="3">
    <source>
        <dbReference type="Proteomes" id="UP000507222"/>
    </source>
</evidence>
<evidence type="ECO:0000313" key="2">
    <source>
        <dbReference type="EMBL" id="CAB4288694.1"/>
    </source>
</evidence>
<gene>
    <name evidence="2" type="ORF">CURHAP_LOCUS46896</name>
</gene>
<dbReference type="InterPro" id="IPR016024">
    <property type="entry name" value="ARM-type_fold"/>
</dbReference>
<dbReference type="AlphaFoldDB" id="A0A6J5VLE7"/>